<dbReference type="RefSeq" id="WP_386158500.1">
    <property type="nucleotide sequence ID" value="NZ_JBHMBS010000009.1"/>
</dbReference>
<evidence type="ECO:0000259" key="5">
    <source>
        <dbReference type="Pfam" id="PF00389"/>
    </source>
</evidence>
<protein>
    <submittedName>
        <fullName evidence="7">Hydroxyacid dehydrogenase</fullName>
    </submittedName>
</protein>
<dbReference type="Pfam" id="PF02826">
    <property type="entry name" value="2-Hacid_dh_C"/>
    <property type="match status" value="1"/>
</dbReference>
<dbReference type="InterPro" id="IPR006140">
    <property type="entry name" value="D-isomer_DH_NAD-bd"/>
</dbReference>
<comment type="similarity">
    <text evidence="1 4">Belongs to the D-isomer specific 2-hydroxyacid dehydrogenase family.</text>
</comment>
<evidence type="ECO:0000256" key="1">
    <source>
        <dbReference type="ARBA" id="ARBA00005854"/>
    </source>
</evidence>
<feature type="domain" description="D-isomer specific 2-hydroxyacid dehydrogenase catalytic" evidence="5">
    <location>
        <begin position="45"/>
        <end position="334"/>
    </location>
</feature>
<keyword evidence="8" id="KW-1185">Reference proteome</keyword>
<gene>
    <name evidence="7" type="ORF">ACFFRH_19970</name>
</gene>
<organism evidence="7 8">
    <name type="scientific">Streptosporangium vulgare</name>
    <dbReference type="NCBI Taxonomy" id="46190"/>
    <lineage>
        <taxon>Bacteria</taxon>
        <taxon>Bacillati</taxon>
        <taxon>Actinomycetota</taxon>
        <taxon>Actinomycetes</taxon>
        <taxon>Streptosporangiales</taxon>
        <taxon>Streptosporangiaceae</taxon>
        <taxon>Streptosporangium</taxon>
    </lineage>
</organism>
<dbReference type="PROSITE" id="PS00670">
    <property type="entry name" value="D_2_HYDROXYACID_DH_2"/>
    <property type="match status" value="1"/>
</dbReference>
<evidence type="ECO:0000313" key="7">
    <source>
        <dbReference type="EMBL" id="MFB9677762.1"/>
    </source>
</evidence>
<keyword evidence="2 4" id="KW-0560">Oxidoreductase</keyword>
<dbReference type="PANTHER" id="PTHR42789:SF1">
    <property type="entry name" value="D-ISOMER SPECIFIC 2-HYDROXYACID DEHYDROGENASE FAMILY PROTEIN (AFU_ORTHOLOGUE AFUA_6G10090)"/>
    <property type="match status" value="1"/>
</dbReference>
<dbReference type="EMBL" id="JBHMBS010000009">
    <property type="protein sequence ID" value="MFB9677762.1"/>
    <property type="molecule type" value="Genomic_DNA"/>
</dbReference>
<evidence type="ECO:0000256" key="2">
    <source>
        <dbReference type="ARBA" id="ARBA00023002"/>
    </source>
</evidence>
<dbReference type="SUPFAM" id="SSF52283">
    <property type="entry name" value="Formate/glycerate dehydrogenase catalytic domain-like"/>
    <property type="match status" value="1"/>
</dbReference>
<dbReference type="Gene3D" id="3.40.50.720">
    <property type="entry name" value="NAD(P)-binding Rossmann-like Domain"/>
    <property type="match status" value="2"/>
</dbReference>
<evidence type="ECO:0000256" key="4">
    <source>
        <dbReference type="RuleBase" id="RU003719"/>
    </source>
</evidence>
<dbReference type="Pfam" id="PF00389">
    <property type="entry name" value="2-Hacid_dh"/>
    <property type="match status" value="1"/>
</dbReference>
<dbReference type="InterPro" id="IPR050857">
    <property type="entry name" value="D-2-hydroxyacid_DH"/>
</dbReference>
<dbReference type="InterPro" id="IPR036291">
    <property type="entry name" value="NAD(P)-bd_dom_sf"/>
</dbReference>
<comment type="caution">
    <text evidence="7">The sequence shown here is derived from an EMBL/GenBank/DDBJ whole genome shotgun (WGS) entry which is preliminary data.</text>
</comment>
<proteinExistence type="inferred from homology"/>
<accession>A0ABV5TFF4</accession>
<feature type="domain" description="D-isomer specific 2-hydroxyacid dehydrogenase NAD-binding" evidence="6">
    <location>
        <begin position="130"/>
        <end position="303"/>
    </location>
</feature>
<dbReference type="PANTHER" id="PTHR42789">
    <property type="entry name" value="D-ISOMER SPECIFIC 2-HYDROXYACID DEHYDROGENASE FAMILY PROTEIN (AFU_ORTHOLOGUE AFUA_6G10090)"/>
    <property type="match status" value="1"/>
</dbReference>
<reference evidence="7 8" key="1">
    <citation type="submission" date="2024-09" db="EMBL/GenBank/DDBJ databases">
        <authorList>
            <person name="Sun Q."/>
            <person name="Mori K."/>
        </authorList>
    </citation>
    <scope>NUCLEOTIDE SEQUENCE [LARGE SCALE GENOMIC DNA]</scope>
    <source>
        <strain evidence="7 8">JCM 3028</strain>
    </source>
</reference>
<dbReference type="Proteomes" id="UP001589610">
    <property type="component" value="Unassembled WGS sequence"/>
</dbReference>
<keyword evidence="3" id="KW-0520">NAD</keyword>
<evidence type="ECO:0000256" key="3">
    <source>
        <dbReference type="ARBA" id="ARBA00023027"/>
    </source>
</evidence>
<evidence type="ECO:0000313" key="8">
    <source>
        <dbReference type="Proteomes" id="UP001589610"/>
    </source>
</evidence>
<dbReference type="CDD" id="cd12167">
    <property type="entry name" value="2-Hacid_dh_8"/>
    <property type="match status" value="1"/>
</dbReference>
<dbReference type="InterPro" id="IPR006139">
    <property type="entry name" value="D-isomer_2_OHA_DH_cat_dom"/>
</dbReference>
<dbReference type="SUPFAM" id="SSF51735">
    <property type="entry name" value="NAD(P)-binding Rossmann-fold domains"/>
    <property type="match status" value="1"/>
</dbReference>
<dbReference type="InterPro" id="IPR029753">
    <property type="entry name" value="D-isomer_DH_CS"/>
</dbReference>
<sequence>MTAGPPSVVLAMYPGLPARLFPPAVADRLRAAAEADLAAPLTDFGTDEARARLERAEVLVTGWGCPPIDEPVLRRAPRLRAVVHAAGSVKGHVGQAVFARGIAVSSAASANALPVAEYTVAMILLTGKSVLALAREYRTRRVDLRLYQGRDGHRDYGDYGNYGRTVGLVGASRIGRRVAELLAPFDLDVLIADPYLDARGARVLGARLVGLDDLFAAADIVSLHAPATDDTAGMVGAARLAAMRDGATLINTARGSLVDQGALVAELATGRLSAVLDVTEPEVVPADSVLWDLPNVILTPHVAGALGNELARLGACAVDEVLLALAGRPLRHPVDPELLAITA</sequence>
<name>A0ABV5TFF4_9ACTN</name>
<evidence type="ECO:0000259" key="6">
    <source>
        <dbReference type="Pfam" id="PF02826"/>
    </source>
</evidence>